<dbReference type="EMBL" id="AP017369">
    <property type="protein sequence ID" value="BAU95465.1"/>
    <property type="molecule type" value="Genomic_DNA"/>
</dbReference>
<dbReference type="Proteomes" id="UP000218244">
    <property type="component" value="Chromosome"/>
</dbReference>
<name>A0A160PPW5_9CORY</name>
<keyword evidence="1" id="KW-0812">Transmembrane</keyword>
<feature type="transmembrane region" description="Helical" evidence="1">
    <location>
        <begin position="196"/>
        <end position="221"/>
    </location>
</feature>
<dbReference type="NCBIfam" id="TIGR02206">
    <property type="entry name" value="intg_mem_TP0381"/>
    <property type="match status" value="1"/>
</dbReference>
<dbReference type="InterPro" id="IPR011737">
    <property type="entry name" value="CHP02206_TP0381"/>
</dbReference>
<feature type="transmembrane region" description="Helical" evidence="1">
    <location>
        <begin position="17"/>
        <end position="36"/>
    </location>
</feature>
<evidence type="ECO:0000256" key="1">
    <source>
        <dbReference type="SAM" id="Phobius"/>
    </source>
</evidence>
<accession>A0A160PPW5</accession>
<feature type="transmembrane region" description="Helical" evidence="1">
    <location>
        <begin position="127"/>
        <end position="146"/>
    </location>
</feature>
<organism evidence="2 3">
    <name type="scientific">Corynebacterium suranareeae</name>
    <dbReference type="NCBI Taxonomy" id="2506452"/>
    <lineage>
        <taxon>Bacteria</taxon>
        <taxon>Bacillati</taxon>
        <taxon>Actinomycetota</taxon>
        <taxon>Actinomycetes</taxon>
        <taxon>Mycobacteriales</taxon>
        <taxon>Corynebacteriaceae</taxon>
        <taxon>Corynebacterium</taxon>
    </lineage>
</organism>
<keyword evidence="1" id="KW-1133">Transmembrane helix</keyword>
<evidence type="ECO:0000313" key="2">
    <source>
        <dbReference type="EMBL" id="BAU95465.1"/>
    </source>
</evidence>
<gene>
    <name evidence="2" type="ORF">N24_1203</name>
</gene>
<dbReference type="Pfam" id="PF14808">
    <property type="entry name" value="TMEM164"/>
    <property type="match status" value="1"/>
</dbReference>
<evidence type="ECO:0000313" key="3">
    <source>
        <dbReference type="Proteomes" id="UP000218244"/>
    </source>
</evidence>
<keyword evidence="3" id="KW-1185">Reference proteome</keyword>
<evidence type="ECO:0008006" key="4">
    <source>
        <dbReference type="Google" id="ProtNLM"/>
    </source>
</evidence>
<keyword evidence="1" id="KW-0472">Membrane</keyword>
<reference evidence="2 3" key="1">
    <citation type="submission" date="2016-02" db="EMBL/GenBank/DDBJ databases">
        <title>Corynebacterium glutamicum N24 whole genome sequencing project.</title>
        <authorList>
            <person name="Matsutani M."/>
            <person name="Nangtapong N."/>
            <person name="Yakushi T."/>
            <person name="Matsushita K."/>
        </authorList>
    </citation>
    <scope>NUCLEOTIDE SEQUENCE [LARGE SCALE GENOMIC DNA]</scope>
    <source>
        <strain evidence="2 3">N24</strain>
    </source>
</reference>
<protein>
    <recommendedName>
        <fullName evidence="4">TIGR02206 family membrane protein</fullName>
    </recommendedName>
</protein>
<dbReference type="AlphaFoldDB" id="A0A160PPW5"/>
<dbReference type="RefSeq" id="WP_096455241.1">
    <property type="nucleotide sequence ID" value="NZ_AP017369.1"/>
</dbReference>
<feature type="transmembrane region" description="Helical" evidence="1">
    <location>
        <begin position="153"/>
        <end position="176"/>
    </location>
</feature>
<dbReference type="KEGG" id="csur:N24_1203"/>
<sequence>MEYTAALGAMPQYEIEHISMLITAAVLSLIAVPLVRRFNFAPFLGWLLLVLTTAWTFWGFLPAYYTVEQSWPFHFSDLLRVITAIALITRAQWATSVTILWGTTTNLMSLLTPDVQYMQVPWLEFTMYWFMHITVFLAAIILLFGFGEKPGIFGVVISVAWAISWGILCLIVNAFLGTNYGYLSTEPESASILDLLGGWPFYIVAEVLILCAVWVLWSYLINKLPIAYRPKTRNPAA</sequence>
<proteinExistence type="predicted"/>
<feature type="transmembrane region" description="Helical" evidence="1">
    <location>
        <begin position="43"/>
        <end position="65"/>
    </location>
</feature>